<feature type="domain" description="HAM1-like C-terminal" evidence="1">
    <location>
        <begin position="83"/>
        <end position="135"/>
    </location>
</feature>
<keyword evidence="3" id="KW-1185">Reference proteome</keyword>
<dbReference type="InterPro" id="IPR027842">
    <property type="entry name" value="HAM1-like_C"/>
</dbReference>
<dbReference type="STRING" id="988480.A0A075B4Q2"/>
<dbReference type="OrthoDB" id="19394at2759"/>
<sequence>MEDNGIADIFVHGNGMSLDIVVAPQLTNILPSVAPPEGKHPSAVGERSYNLPVEPVQTEVVEMIKTESQKPGRAFIVERVECRIHDLSLRIIDTKHDWLYSILMPYIKSKVRNSIEKSIEQNVSQLLFNLDEKVMESVNPTSVEERHRILPEWASTAYDPMS</sequence>
<gene>
    <name evidence="2" type="ORF">O9G_001518</name>
</gene>
<dbReference type="AlphaFoldDB" id="A0A075B4Q2"/>
<name>A0A075B4Q2_ROZAC</name>
<accession>A0A075B4Q2</accession>
<dbReference type="SUPFAM" id="SSF55394">
    <property type="entry name" value="Bactericidal permeability-increasing protein, BPI"/>
    <property type="match status" value="1"/>
</dbReference>
<evidence type="ECO:0000259" key="1">
    <source>
        <dbReference type="Pfam" id="PF14613"/>
    </source>
</evidence>
<protein>
    <recommendedName>
        <fullName evidence="1">HAM1-like C-terminal domain-containing protein</fullName>
    </recommendedName>
</protein>
<dbReference type="Proteomes" id="UP000030755">
    <property type="component" value="Unassembled WGS sequence"/>
</dbReference>
<evidence type="ECO:0000313" key="2">
    <source>
        <dbReference type="EMBL" id="EPZ36534.1"/>
    </source>
</evidence>
<evidence type="ECO:0000313" key="3">
    <source>
        <dbReference type="Proteomes" id="UP000030755"/>
    </source>
</evidence>
<dbReference type="Pfam" id="PF14613">
    <property type="entry name" value="HAM1_C"/>
    <property type="match status" value="1"/>
</dbReference>
<dbReference type="PANTHER" id="PTHR31138">
    <property type="entry name" value="CHROMOSOME 19, WHOLE GENOME SHOTGUN SEQUENCE"/>
    <property type="match status" value="1"/>
</dbReference>
<reference evidence="2 3" key="1">
    <citation type="journal article" date="2013" name="Curr. Biol.">
        <title>Shared signatures of parasitism and phylogenomics unite Cryptomycota and microsporidia.</title>
        <authorList>
            <person name="James T.Y."/>
            <person name="Pelin A."/>
            <person name="Bonen L."/>
            <person name="Ahrendt S."/>
            <person name="Sain D."/>
            <person name="Corradi N."/>
            <person name="Stajich J.E."/>
        </authorList>
    </citation>
    <scope>NUCLEOTIDE SEQUENCE [LARGE SCALE GENOMIC DNA]</scope>
    <source>
        <strain evidence="2 3">CSF55</strain>
    </source>
</reference>
<dbReference type="PANTHER" id="PTHR31138:SF1">
    <property type="entry name" value="PDZ DOMAIN-CONTAINING PROTEIN"/>
    <property type="match status" value="1"/>
</dbReference>
<dbReference type="EMBL" id="KE560523">
    <property type="protein sequence ID" value="EPZ36534.1"/>
    <property type="molecule type" value="Genomic_DNA"/>
</dbReference>
<dbReference type="InterPro" id="IPR017943">
    <property type="entry name" value="Bactericidal_perm-incr_a/b_dom"/>
</dbReference>
<dbReference type="Gene3D" id="3.15.10.10">
    <property type="entry name" value="Bactericidal permeability-increasing protein, domain 1"/>
    <property type="match status" value="1"/>
</dbReference>
<proteinExistence type="predicted"/>
<dbReference type="GO" id="GO:0008289">
    <property type="term" value="F:lipid binding"/>
    <property type="evidence" value="ECO:0007669"/>
    <property type="project" value="InterPro"/>
</dbReference>
<dbReference type="HOGENOM" id="CLU_1636343_0_0_1"/>
<organism evidence="2 3">
    <name type="scientific">Rozella allomycis (strain CSF55)</name>
    <dbReference type="NCBI Taxonomy" id="988480"/>
    <lineage>
        <taxon>Eukaryota</taxon>
        <taxon>Fungi</taxon>
        <taxon>Fungi incertae sedis</taxon>
        <taxon>Cryptomycota</taxon>
        <taxon>Cryptomycota incertae sedis</taxon>
        <taxon>Rozella</taxon>
    </lineage>
</organism>